<feature type="region of interest" description="Disordered" evidence="1">
    <location>
        <begin position="343"/>
        <end position="519"/>
    </location>
</feature>
<evidence type="ECO:0000313" key="3">
    <source>
        <dbReference type="Proteomes" id="UP000193467"/>
    </source>
</evidence>
<sequence length="519" mass="55750">MPFNRRAPSPNLPESAFPSSLDSNSSSPPRALLAAFAWDADLRRAGIELIRRLSKPKGPRHRHTRSVDPPRLGGLERIGATQPKVVLHILILAGKTATPDEDEAEARSILLRLFREEGASVQIHTLLHTSHRLSVAVTTSTVRTSLRRAFEEGTTLHEAIKGGLDAAGFVFGEEEAEGNEGSKGFLEELAVILKSASPDKRTTPSITLYLQQRPTEGDFDFDLSEVRAEKIAREAADVFTTSLDRSAPTSSSLFPPTTRNERPKSFELPRGLRLNVPSGPSDPNTRRHSFVPPSQSMLDSTSSSFRPLLLRPAPGPGAQSVSLRLAIHDAQDVVLRVTEASTPLSPTRTIPACRRPLNSTAVAEEPTATTSAPPSPTPTPSTIPIPILSRGRSRSPNSQLPRLTIPGSPAPKSPALPSSFSPDSSEGSSSPDTPPVEPETASTPFNRLLFSPICKLPSSAKPDGEGEGQDSPASAVDSPRWMDVKGLLKKRVDQGDARKKREQAEASGVLFEAPKDSEA</sequence>
<dbReference type="Proteomes" id="UP000193467">
    <property type="component" value="Unassembled WGS sequence"/>
</dbReference>
<proteinExistence type="predicted"/>
<dbReference type="InParanoid" id="A0A1Y2ER84"/>
<dbReference type="EMBL" id="MCGR01000043">
    <property type="protein sequence ID" value="ORY74049.1"/>
    <property type="molecule type" value="Genomic_DNA"/>
</dbReference>
<evidence type="ECO:0000256" key="1">
    <source>
        <dbReference type="SAM" id="MobiDB-lite"/>
    </source>
</evidence>
<organism evidence="2 3">
    <name type="scientific">Leucosporidium creatinivorum</name>
    <dbReference type="NCBI Taxonomy" id="106004"/>
    <lineage>
        <taxon>Eukaryota</taxon>
        <taxon>Fungi</taxon>
        <taxon>Dikarya</taxon>
        <taxon>Basidiomycota</taxon>
        <taxon>Pucciniomycotina</taxon>
        <taxon>Microbotryomycetes</taxon>
        <taxon>Leucosporidiales</taxon>
        <taxon>Leucosporidium</taxon>
    </lineage>
</organism>
<feature type="region of interest" description="Disordered" evidence="1">
    <location>
        <begin position="242"/>
        <end position="302"/>
    </location>
</feature>
<feature type="compositionally biased region" description="Polar residues" evidence="1">
    <location>
        <begin position="242"/>
        <end position="258"/>
    </location>
</feature>
<keyword evidence="3" id="KW-1185">Reference proteome</keyword>
<feature type="region of interest" description="Disordered" evidence="1">
    <location>
        <begin position="53"/>
        <end position="75"/>
    </location>
</feature>
<feature type="compositionally biased region" description="Basic and acidic residues" evidence="1">
    <location>
        <begin position="490"/>
        <end position="504"/>
    </location>
</feature>
<accession>A0A1Y2ER84</accession>
<feature type="compositionally biased region" description="Pro residues" evidence="1">
    <location>
        <begin position="373"/>
        <end position="383"/>
    </location>
</feature>
<reference evidence="2 3" key="1">
    <citation type="submission" date="2016-07" db="EMBL/GenBank/DDBJ databases">
        <title>Pervasive Adenine N6-methylation of Active Genes in Fungi.</title>
        <authorList>
            <consortium name="DOE Joint Genome Institute"/>
            <person name="Mondo S.J."/>
            <person name="Dannebaum R.O."/>
            <person name="Kuo R.C."/>
            <person name="Labutti K."/>
            <person name="Haridas S."/>
            <person name="Kuo A."/>
            <person name="Salamov A."/>
            <person name="Ahrendt S.R."/>
            <person name="Lipzen A."/>
            <person name="Sullivan W."/>
            <person name="Andreopoulos W.B."/>
            <person name="Clum A."/>
            <person name="Lindquist E."/>
            <person name="Daum C."/>
            <person name="Ramamoorthy G.K."/>
            <person name="Gryganskyi A."/>
            <person name="Culley D."/>
            <person name="Magnuson J.K."/>
            <person name="James T.Y."/>
            <person name="O'Malley M.A."/>
            <person name="Stajich J.E."/>
            <person name="Spatafora J.W."/>
            <person name="Visel A."/>
            <person name="Grigoriev I.V."/>
        </authorList>
    </citation>
    <scope>NUCLEOTIDE SEQUENCE [LARGE SCALE GENOMIC DNA]</scope>
    <source>
        <strain evidence="2 3">62-1032</strain>
    </source>
</reference>
<dbReference type="AlphaFoldDB" id="A0A1Y2ER84"/>
<protein>
    <submittedName>
        <fullName evidence="2">Uncharacterized protein</fullName>
    </submittedName>
</protein>
<comment type="caution">
    <text evidence="2">The sequence shown here is derived from an EMBL/GenBank/DDBJ whole genome shotgun (WGS) entry which is preliminary data.</text>
</comment>
<feature type="compositionally biased region" description="Polar residues" evidence="1">
    <location>
        <begin position="292"/>
        <end position="302"/>
    </location>
</feature>
<feature type="compositionally biased region" description="Basic residues" evidence="1">
    <location>
        <begin position="53"/>
        <end position="64"/>
    </location>
</feature>
<evidence type="ECO:0000313" key="2">
    <source>
        <dbReference type="EMBL" id="ORY74049.1"/>
    </source>
</evidence>
<feature type="compositionally biased region" description="Low complexity" evidence="1">
    <location>
        <begin position="415"/>
        <end position="431"/>
    </location>
</feature>
<gene>
    <name evidence="2" type="ORF">BCR35DRAFT_306828</name>
</gene>
<feature type="compositionally biased region" description="Low complexity" evidence="1">
    <location>
        <begin position="15"/>
        <end position="26"/>
    </location>
</feature>
<name>A0A1Y2ER84_9BASI</name>
<feature type="region of interest" description="Disordered" evidence="1">
    <location>
        <begin position="1"/>
        <end position="26"/>
    </location>
</feature>